<evidence type="ECO:0000259" key="4">
    <source>
        <dbReference type="SMART" id="SM00419"/>
    </source>
</evidence>
<protein>
    <submittedName>
        <fullName evidence="5">Glucokinase</fullName>
    </submittedName>
</protein>
<dbReference type="Pfam" id="PF13412">
    <property type="entry name" value="HTH_24"/>
    <property type="match status" value="1"/>
</dbReference>
<dbReference type="OrthoDB" id="9796533at2"/>
<dbReference type="Proteomes" id="UP000018896">
    <property type="component" value="Unassembled WGS sequence"/>
</dbReference>
<dbReference type="EMBL" id="BAUV01000016">
    <property type="protein sequence ID" value="GAE35251.1"/>
    <property type="molecule type" value="Genomic_DNA"/>
</dbReference>
<gene>
    <name evidence="5" type="ORF">JCM9157_2350</name>
</gene>
<evidence type="ECO:0000313" key="5">
    <source>
        <dbReference type="EMBL" id="GAE35251.1"/>
    </source>
</evidence>
<dbReference type="PROSITE" id="PS01125">
    <property type="entry name" value="ROK"/>
    <property type="match status" value="1"/>
</dbReference>
<dbReference type="InterPro" id="IPR012318">
    <property type="entry name" value="HTH_CRP"/>
</dbReference>
<comment type="function">
    <text evidence="1">Transcriptional repressor of xylose-utilizing enzymes.</text>
</comment>
<keyword evidence="3" id="KW-0859">Xylose metabolism</keyword>
<keyword evidence="5" id="KW-0418">Kinase</keyword>
<name>W4QT22_HALA3</name>
<organism evidence="5 6">
    <name type="scientific">Halalkalibacter akibai (strain ATCC 43226 / DSM 21942 / CIP 109018 / JCM 9157 / 1139)</name>
    <name type="common">Bacillus akibai</name>
    <dbReference type="NCBI Taxonomy" id="1236973"/>
    <lineage>
        <taxon>Bacteria</taxon>
        <taxon>Bacillati</taxon>
        <taxon>Bacillota</taxon>
        <taxon>Bacilli</taxon>
        <taxon>Bacillales</taxon>
        <taxon>Bacillaceae</taxon>
        <taxon>Halalkalibacter</taxon>
    </lineage>
</organism>
<dbReference type="Gene3D" id="1.10.10.10">
    <property type="entry name" value="Winged helix-like DNA-binding domain superfamily/Winged helix DNA-binding domain"/>
    <property type="match status" value="1"/>
</dbReference>
<dbReference type="AlphaFoldDB" id="W4QT22"/>
<dbReference type="STRING" id="1236973.JCM9157_2350"/>
<dbReference type="InterPro" id="IPR043129">
    <property type="entry name" value="ATPase_NBD"/>
</dbReference>
<reference evidence="5 6" key="1">
    <citation type="journal article" date="2014" name="Genome Announc.">
        <title>Draft Genome Sequences of Three Alkaliphilic Bacillus Strains, Bacillus wakoensis JCM 9140T, Bacillus akibai JCM 9157T, and Bacillus hemicellulosilyticus JCM 9152T.</title>
        <authorList>
            <person name="Yuki M."/>
            <person name="Oshima K."/>
            <person name="Suda W."/>
            <person name="Oshida Y."/>
            <person name="Kitamura K."/>
            <person name="Iida T."/>
            <person name="Hattori M."/>
            <person name="Ohkuma M."/>
        </authorList>
    </citation>
    <scope>NUCLEOTIDE SEQUENCE [LARGE SCALE GENOMIC DNA]</scope>
    <source>
        <strain evidence="5 6">JCM 9157</strain>
    </source>
</reference>
<dbReference type="GO" id="GO:0006355">
    <property type="term" value="P:regulation of DNA-templated transcription"/>
    <property type="evidence" value="ECO:0007669"/>
    <property type="project" value="InterPro"/>
</dbReference>
<dbReference type="RefSeq" id="WP_052013086.1">
    <property type="nucleotide sequence ID" value="NZ_BAUV01000016.1"/>
</dbReference>
<dbReference type="SUPFAM" id="SSF53067">
    <property type="entry name" value="Actin-like ATPase domain"/>
    <property type="match status" value="1"/>
</dbReference>
<dbReference type="SMART" id="SM00419">
    <property type="entry name" value="HTH_CRP"/>
    <property type="match status" value="1"/>
</dbReference>
<dbReference type="PANTHER" id="PTHR18964">
    <property type="entry name" value="ROK (REPRESSOR, ORF, KINASE) FAMILY"/>
    <property type="match status" value="1"/>
</dbReference>
<dbReference type="InterPro" id="IPR036388">
    <property type="entry name" value="WH-like_DNA-bd_sf"/>
</dbReference>
<dbReference type="PANTHER" id="PTHR18964:SF149">
    <property type="entry name" value="BIFUNCTIONAL UDP-N-ACETYLGLUCOSAMINE 2-EPIMERASE_N-ACETYLMANNOSAMINE KINASE"/>
    <property type="match status" value="1"/>
</dbReference>
<comment type="caution">
    <text evidence="5">The sequence shown here is derived from an EMBL/GenBank/DDBJ whole genome shotgun (WGS) entry which is preliminary data.</text>
</comment>
<keyword evidence="3" id="KW-0119">Carbohydrate metabolism</keyword>
<dbReference type="GO" id="GO:0042732">
    <property type="term" value="P:D-xylose metabolic process"/>
    <property type="evidence" value="ECO:0007669"/>
    <property type="project" value="UniProtKB-KW"/>
</dbReference>
<evidence type="ECO:0000256" key="2">
    <source>
        <dbReference type="ARBA" id="ARBA00006479"/>
    </source>
</evidence>
<evidence type="ECO:0000256" key="3">
    <source>
        <dbReference type="ARBA" id="ARBA00022629"/>
    </source>
</evidence>
<keyword evidence="5" id="KW-0808">Transferase</keyword>
<dbReference type="Gene3D" id="3.30.420.40">
    <property type="match status" value="2"/>
</dbReference>
<keyword evidence="6" id="KW-1185">Reference proteome</keyword>
<evidence type="ECO:0000256" key="1">
    <source>
        <dbReference type="ARBA" id="ARBA00002486"/>
    </source>
</evidence>
<sequence>MSNIRMTGSFQWMKTLNKSTILNTIRLHSPISRAEIAKKTKLTPPTVTNIVAELIEANLVRESEIGVSKGGRKPILLTINDQDSFIVGVDVGGHLIRTIVTDINAKILTKFEIALPMELTIETFIEKLIQAIDAAINKSKAPKDKILGIGVGMHGIVDYEKGVSIFAPNFQLTNIPIKSCLEKHFQITTFVENDVRAFALGETWYGNGQGTEHLICINIGVGIGAGIILNSELFHGNNGIAGEFGHMIVDINGEKCSCGSYGCLQTVAGGSALRERALKEIKGGRQSLIYDRAQGQIERIDGAFIFNCAKSGDELALEILAETGTYIGIGVLNLINVINPARIIVGGGVAKAGEFVLEPLRKIVKQRALTSGARETEIIHSKLGDDATVIGAVTLVLKDLFSPRVNGE</sequence>
<dbReference type="Pfam" id="PF00480">
    <property type="entry name" value="ROK"/>
    <property type="match status" value="1"/>
</dbReference>
<dbReference type="InterPro" id="IPR036390">
    <property type="entry name" value="WH_DNA-bd_sf"/>
</dbReference>
<dbReference type="InterPro" id="IPR049874">
    <property type="entry name" value="ROK_cs"/>
</dbReference>
<proteinExistence type="inferred from homology"/>
<feature type="domain" description="HTH crp-type" evidence="4">
    <location>
        <begin position="21"/>
        <end position="79"/>
    </location>
</feature>
<dbReference type="SUPFAM" id="SSF46785">
    <property type="entry name" value="Winged helix' DNA-binding domain"/>
    <property type="match status" value="1"/>
</dbReference>
<dbReference type="InterPro" id="IPR000600">
    <property type="entry name" value="ROK"/>
</dbReference>
<dbReference type="eggNOG" id="COG1940">
    <property type="taxonomic scope" value="Bacteria"/>
</dbReference>
<dbReference type="GO" id="GO:0003677">
    <property type="term" value="F:DNA binding"/>
    <property type="evidence" value="ECO:0007669"/>
    <property type="project" value="InterPro"/>
</dbReference>
<accession>W4QT22</accession>
<evidence type="ECO:0000313" key="6">
    <source>
        <dbReference type="Proteomes" id="UP000018896"/>
    </source>
</evidence>
<dbReference type="GO" id="GO:0016301">
    <property type="term" value="F:kinase activity"/>
    <property type="evidence" value="ECO:0007669"/>
    <property type="project" value="UniProtKB-KW"/>
</dbReference>
<comment type="similarity">
    <text evidence="2">Belongs to the ROK (NagC/XylR) family.</text>
</comment>
<dbReference type="CDD" id="cd24076">
    <property type="entry name" value="ASKHA_ATPase_ROK_BsXylR-like"/>
    <property type="match status" value="1"/>
</dbReference>